<dbReference type="AlphaFoldDB" id="A0A0A9CWM7"/>
<reference evidence="1" key="1">
    <citation type="submission" date="2014-09" db="EMBL/GenBank/DDBJ databases">
        <authorList>
            <person name="Magalhaes I.L.F."/>
            <person name="Oliveira U."/>
            <person name="Santos F.R."/>
            <person name="Vidigal T.H.D.A."/>
            <person name="Brescovit A.D."/>
            <person name="Santos A.J."/>
        </authorList>
    </citation>
    <scope>NUCLEOTIDE SEQUENCE</scope>
    <source>
        <tissue evidence="1">Shoot tissue taken approximately 20 cm above the soil surface</tissue>
    </source>
</reference>
<protein>
    <submittedName>
        <fullName evidence="1">Uncharacterized protein</fullName>
    </submittedName>
</protein>
<dbReference type="EMBL" id="GBRH01217904">
    <property type="protein sequence ID" value="JAD79991.1"/>
    <property type="molecule type" value="Transcribed_RNA"/>
</dbReference>
<name>A0A0A9CWM7_ARUDO</name>
<proteinExistence type="predicted"/>
<sequence>MPCRTTLPSLLQSAMMGYKIISKPPERCVFLLISPMFINARSAQVQQSYNLTQI</sequence>
<accession>A0A0A9CWM7</accession>
<evidence type="ECO:0000313" key="1">
    <source>
        <dbReference type="EMBL" id="JAD79991.1"/>
    </source>
</evidence>
<reference evidence="1" key="2">
    <citation type="journal article" date="2015" name="Data Brief">
        <title>Shoot transcriptome of the giant reed, Arundo donax.</title>
        <authorList>
            <person name="Barrero R.A."/>
            <person name="Guerrero F.D."/>
            <person name="Moolhuijzen P."/>
            <person name="Goolsby J.A."/>
            <person name="Tidwell J."/>
            <person name="Bellgard S.E."/>
            <person name="Bellgard M.I."/>
        </authorList>
    </citation>
    <scope>NUCLEOTIDE SEQUENCE</scope>
    <source>
        <tissue evidence="1">Shoot tissue taken approximately 20 cm above the soil surface</tissue>
    </source>
</reference>
<organism evidence="1">
    <name type="scientific">Arundo donax</name>
    <name type="common">Giant reed</name>
    <name type="synonym">Donax arundinaceus</name>
    <dbReference type="NCBI Taxonomy" id="35708"/>
    <lineage>
        <taxon>Eukaryota</taxon>
        <taxon>Viridiplantae</taxon>
        <taxon>Streptophyta</taxon>
        <taxon>Embryophyta</taxon>
        <taxon>Tracheophyta</taxon>
        <taxon>Spermatophyta</taxon>
        <taxon>Magnoliopsida</taxon>
        <taxon>Liliopsida</taxon>
        <taxon>Poales</taxon>
        <taxon>Poaceae</taxon>
        <taxon>PACMAD clade</taxon>
        <taxon>Arundinoideae</taxon>
        <taxon>Arundineae</taxon>
        <taxon>Arundo</taxon>
    </lineage>
</organism>